<evidence type="ECO:0000256" key="3">
    <source>
        <dbReference type="ARBA" id="ARBA00022685"/>
    </source>
</evidence>
<accession>A0A9Q1F6T1</accession>
<feature type="compositionally biased region" description="Low complexity" evidence="18">
    <location>
        <begin position="862"/>
        <end position="873"/>
    </location>
</feature>
<keyword evidence="10 17" id="KW-1133">Transmembrane helix</keyword>
<comment type="similarity">
    <text evidence="2 17">Belongs to the integrin alpha chain family.</text>
</comment>
<evidence type="ECO:0000256" key="7">
    <source>
        <dbReference type="ARBA" id="ARBA00022737"/>
    </source>
</evidence>
<evidence type="ECO:0000256" key="1">
    <source>
        <dbReference type="ARBA" id="ARBA00004479"/>
    </source>
</evidence>
<feature type="repeat" description="FG-GAP" evidence="16">
    <location>
        <begin position="283"/>
        <end position="347"/>
    </location>
</feature>
<comment type="caution">
    <text evidence="22">The sequence shown here is derived from an EMBL/GenBank/DDBJ whole genome shotgun (WGS) entry which is preliminary data.</text>
</comment>
<dbReference type="AlphaFoldDB" id="A0A9Q1F6T1"/>
<dbReference type="PROSITE" id="PS00242">
    <property type="entry name" value="INTEGRIN_ALPHA"/>
    <property type="match status" value="1"/>
</dbReference>
<dbReference type="GO" id="GO:0009897">
    <property type="term" value="C:external side of plasma membrane"/>
    <property type="evidence" value="ECO:0007669"/>
    <property type="project" value="TreeGrafter"/>
</dbReference>
<evidence type="ECO:0000259" key="21">
    <source>
        <dbReference type="Pfam" id="PF20806"/>
    </source>
</evidence>
<keyword evidence="8" id="KW-0106">Calcium</keyword>
<feature type="domain" description="Integrin alpha second immunoglobulin-like" evidence="20">
    <location>
        <begin position="620"/>
        <end position="758"/>
    </location>
</feature>
<evidence type="ECO:0008006" key="24">
    <source>
        <dbReference type="Google" id="ProtNLM"/>
    </source>
</evidence>
<reference evidence="22" key="1">
    <citation type="journal article" date="2023" name="Science">
        <title>Genome structures resolve the early diversification of teleost fishes.</title>
        <authorList>
            <person name="Parey E."/>
            <person name="Louis A."/>
            <person name="Montfort J."/>
            <person name="Bouchez O."/>
            <person name="Roques C."/>
            <person name="Iampietro C."/>
            <person name="Lluch J."/>
            <person name="Castinel A."/>
            <person name="Donnadieu C."/>
            <person name="Desvignes T."/>
            <person name="Floi Bucao C."/>
            <person name="Jouanno E."/>
            <person name="Wen M."/>
            <person name="Mejri S."/>
            <person name="Dirks R."/>
            <person name="Jansen H."/>
            <person name="Henkel C."/>
            <person name="Chen W.J."/>
            <person name="Zahm M."/>
            <person name="Cabau C."/>
            <person name="Klopp C."/>
            <person name="Thompson A.W."/>
            <person name="Robinson-Rechavi M."/>
            <person name="Braasch I."/>
            <person name="Lecointre G."/>
            <person name="Bobe J."/>
            <person name="Postlethwait J.H."/>
            <person name="Berthelot C."/>
            <person name="Roest Crollius H."/>
            <person name="Guiguen Y."/>
        </authorList>
    </citation>
    <scope>NUCLEOTIDE SEQUENCE</scope>
    <source>
        <strain evidence="22">WJC10195</strain>
    </source>
</reference>
<dbReference type="SUPFAM" id="SSF69179">
    <property type="entry name" value="Integrin domains"/>
    <property type="match status" value="3"/>
</dbReference>
<feature type="repeat" description="FG-GAP" evidence="16">
    <location>
        <begin position="165"/>
        <end position="217"/>
    </location>
</feature>
<dbReference type="FunFam" id="2.130.10.130:FF:000003">
    <property type="entry name" value="Integrin alpha V"/>
    <property type="match status" value="1"/>
</dbReference>
<evidence type="ECO:0000256" key="10">
    <source>
        <dbReference type="ARBA" id="ARBA00022989"/>
    </source>
</evidence>
<feature type="transmembrane region" description="Helical" evidence="17">
    <location>
        <begin position="999"/>
        <end position="1020"/>
    </location>
</feature>
<dbReference type="GO" id="GO:0008305">
    <property type="term" value="C:integrin complex"/>
    <property type="evidence" value="ECO:0007669"/>
    <property type="project" value="InterPro"/>
</dbReference>
<dbReference type="SMART" id="SM00191">
    <property type="entry name" value="Int_alpha"/>
    <property type="match status" value="5"/>
</dbReference>
<dbReference type="Gene3D" id="1.20.5.930">
    <property type="entry name" value="Bicelle-embedded integrin alpha(iib) transmembrane segment"/>
    <property type="match status" value="1"/>
</dbReference>
<evidence type="ECO:0000313" key="23">
    <source>
        <dbReference type="Proteomes" id="UP001152622"/>
    </source>
</evidence>
<dbReference type="Gene3D" id="2.60.40.1510">
    <property type="entry name" value="ntegrin, alpha v. Chain A, domain 3"/>
    <property type="match status" value="1"/>
</dbReference>
<keyword evidence="23" id="KW-1185">Reference proteome</keyword>
<evidence type="ECO:0000256" key="11">
    <source>
        <dbReference type="ARBA" id="ARBA00023037"/>
    </source>
</evidence>
<feature type="repeat" description="FG-GAP" evidence="16">
    <location>
        <begin position="414"/>
        <end position="477"/>
    </location>
</feature>
<dbReference type="GO" id="GO:0001525">
    <property type="term" value="P:angiogenesis"/>
    <property type="evidence" value="ECO:0007669"/>
    <property type="project" value="TreeGrafter"/>
</dbReference>
<evidence type="ECO:0000256" key="18">
    <source>
        <dbReference type="SAM" id="MobiDB-lite"/>
    </source>
</evidence>
<dbReference type="Pfam" id="PF20806">
    <property type="entry name" value="Integrin_A_Ig_3"/>
    <property type="match status" value="1"/>
</dbReference>
<proteinExistence type="inferred from homology"/>
<sequence length="1107" mass="121475">MENPTKLYLSLAVILCLKFTDSFNLDIDNPSIYSGPQGSYFGFSVDFFKPDQTQLNILIGAPKANTSVSTVVERGAVYTCPWKTSSDCRQIPFDNTDDRRSSDGQVQMEFKSNQWFGASVRSAGDNILACAPLYQWSTFGMTEREPVGTCFLKKGGSIVEYSPCRSHLNTPDGQGFCQAGFSVDLLKNNRVVIGGPGSFYWQGQLISDEISEIMSRRNKDFHYTYNKQLSTKPAGAQYDDSYLGYSVAVGDFNGDGEDDYITGVPRGEKALGYVNVLNGRNMESMVNFTGVQMAAYFGHSVAATDINNNGMVDLFVGAPLFIDRGSDGKLREVGQVHVYLGKGKFSFHAPFKLTGSEIYSRFGSSIAPLGDLDLDGFNDIAIAAPYGGPEHKGLVYIYNGRPGGPGGPDLVASQVLEGKWASTSMPPSFGYSMHGATDIDLNGYPDLIVGVFGADKAVLYRARPVIGVNATLDISPQILNPEDKACPLPGTTTTVSCFKVKYCLQASGKGSPSSLYFQVELVLDRLKHKGAIKRVLFLHSKMSVYSKNMTVTNGKRPACEELDAFLIDDSEFRDKITPITIFMEYSLDYKTAADKTGLLPILNQFTPANISKQAHILLDCGEDNICKPDLRISVVSDQNQIYIGDDSPMTLEVTAENRGEGAYEAELYVFMPPQADYIGVVRNSETPSRLSRLSCAYKRENQTQEVVVCDLGNPMKGETKLVVGLRFSVHQLSEQDTSVKFDLQIQSSNQFNNTSPVVSTVTKLAVLAKVEIRGASNPDQVFLPIANWLPKENPILEDDIGPLVQHTYELRNNGPSTFSKAMVEIAWPYRFNNGSLLYITKYEVEGPMNCSTDMEINPLNVTNPTTTGKKNTTAVSGDRTEGGKQNHVQRRDLEGKRMEGDSLETLDCTKAQCLKIKCQVGRLERGKSTVLFIRSRLGVATFLKAEVQNRSYVVRSSASFNVIEMPYKYLESELPSDSTVVNTAVIWAQIGGTQAVPGWVIALAVLAGLLLLALLIFIMYKLGFFKRVRPPPGGLHREGTAAATGEWQHRGLKAPKCLGAQMIQIPLSTAVTTTGGRQPLSHRLSHGPGLWVVLQGRRWGGYFMIVN</sequence>
<dbReference type="InterPro" id="IPR028994">
    <property type="entry name" value="Integrin_alpha_N"/>
</dbReference>
<dbReference type="PRINTS" id="PR01185">
    <property type="entry name" value="INTEGRINA"/>
</dbReference>
<dbReference type="FunFam" id="2.60.40.1510:FF:000001">
    <property type="entry name" value="Integrin alpha V"/>
    <property type="match status" value="1"/>
</dbReference>
<keyword evidence="3" id="KW-0165">Cleavage on pair of basic residues</keyword>
<feature type="repeat" description="FG-GAP" evidence="16">
    <location>
        <begin position="228"/>
        <end position="282"/>
    </location>
</feature>
<dbReference type="Gene3D" id="2.60.40.1530">
    <property type="entry name" value="ntegrin, alpha v. Chain A, domain 4"/>
    <property type="match status" value="1"/>
</dbReference>
<evidence type="ECO:0000256" key="17">
    <source>
        <dbReference type="RuleBase" id="RU003762"/>
    </source>
</evidence>
<dbReference type="Proteomes" id="UP001152622">
    <property type="component" value="Chromosome 8"/>
</dbReference>
<feature type="repeat" description="FG-GAP" evidence="16">
    <location>
        <begin position="101"/>
        <end position="162"/>
    </location>
</feature>
<feature type="domain" description="Integrin alpha third immunoglobulin-like" evidence="21">
    <location>
        <begin position="770"/>
        <end position="987"/>
    </location>
</feature>
<dbReference type="GO" id="GO:0033627">
    <property type="term" value="P:cell adhesion mediated by integrin"/>
    <property type="evidence" value="ECO:0007669"/>
    <property type="project" value="TreeGrafter"/>
</dbReference>
<comment type="subcellular location">
    <subcellularLocation>
        <location evidence="1 17">Membrane</location>
        <topology evidence="1 17">Single-pass type I membrane protein</topology>
    </subcellularLocation>
</comment>
<dbReference type="FunFam" id="1.20.5.930:FF:000001">
    <property type="entry name" value="Integrin subunit alpha V"/>
    <property type="match status" value="1"/>
</dbReference>
<keyword evidence="4 17" id="KW-0812">Transmembrane</keyword>
<dbReference type="FunFam" id="2.60.40.1460:FF:000001">
    <property type="entry name" value="Integrin, alpha V"/>
    <property type="match status" value="1"/>
</dbReference>
<dbReference type="InterPro" id="IPR000413">
    <property type="entry name" value="Integrin_alpha"/>
</dbReference>
<protein>
    <recommendedName>
        <fullName evidence="24">Integrin alpha-2 domain-containing protein</fullName>
    </recommendedName>
</protein>
<feature type="region of interest" description="Disordered" evidence="18">
    <location>
        <begin position="860"/>
        <end position="885"/>
    </location>
</feature>
<dbReference type="GO" id="GO:0005178">
    <property type="term" value="F:integrin binding"/>
    <property type="evidence" value="ECO:0007669"/>
    <property type="project" value="TreeGrafter"/>
</dbReference>
<keyword evidence="6 17" id="KW-0732">Signal</keyword>
<evidence type="ECO:0000259" key="20">
    <source>
        <dbReference type="Pfam" id="PF20805"/>
    </source>
</evidence>
<dbReference type="GO" id="GO:0007229">
    <property type="term" value="P:integrin-mediated signaling pathway"/>
    <property type="evidence" value="ECO:0007669"/>
    <property type="project" value="UniProtKB-KW"/>
</dbReference>
<evidence type="ECO:0000256" key="13">
    <source>
        <dbReference type="ARBA" id="ARBA00023157"/>
    </source>
</evidence>
<dbReference type="OrthoDB" id="5317514at2759"/>
<keyword evidence="15" id="KW-0325">Glycoprotein</keyword>
<name>A0A9Q1F6T1_SYNKA</name>
<dbReference type="EMBL" id="JAINUF010000008">
    <property type="protein sequence ID" value="KAJ8352011.1"/>
    <property type="molecule type" value="Genomic_DNA"/>
</dbReference>
<dbReference type="SUPFAM" id="SSF69318">
    <property type="entry name" value="Integrin alpha N-terminal domain"/>
    <property type="match status" value="1"/>
</dbReference>
<dbReference type="InterPro" id="IPR048285">
    <property type="entry name" value="Integrin_alpha_Ig-like_2"/>
</dbReference>
<dbReference type="PANTHER" id="PTHR23220:SF4">
    <property type="entry name" value="INTEGRIN ALPHA-V"/>
    <property type="match status" value="1"/>
</dbReference>
<dbReference type="InterPro" id="IPR013519">
    <property type="entry name" value="Int_alpha_beta-p"/>
</dbReference>
<feature type="repeat" description="FG-GAP" evidence="16">
    <location>
        <begin position="348"/>
        <end position="407"/>
    </location>
</feature>
<keyword evidence="11 17" id="KW-0401">Integrin</keyword>
<evidence type="ECO:0000256" key="6">
    <source>
        <dbReference type="ARBA" id="ARBA00022729"/>
    </source>
</evidence>
<evidence type="ECO:0000256" key="4">
    <source>
        <dbReference type="ARBA" id="ARBA00022692"/>
    </source>
</evidence>
<dbReference type="PROSITE" id="PS51470">
    <property type="entry name" value="FG_GAP"/>
    <property type="match status" value="7"/>
</dbReference>
<keyword evidence="5" id="KW-0479">Metal-binding</keyword>
<gene>
    <name evidence="22" type="ORF">SKAU_G00234870</name>
</gene>
<dbReference type="Pfam" id="PF20805">
    <property type="entry name" value="Integrin_A_Ig_2"/>
    <property type="match status" value="1"/>
</dbReference>
<evidence type="ECO:0000256" key="8">
    <source>
        <dbReference type="ARBA" id="ARBA00022837"/>
    </source>
</evidence>
<evidence type="ECO:0000256" key="2">
    <source>
        <dbReference type="ARBA" id="ARBA00008054"/>
    </source>
</evidence>
<evidence type="ECO:0000256" key="5">
    <source>
        <dbReference type="ARBA" id="ARBA00022723"/>
    </source>
</evidence>
<dbReference type="GO" id="GO:0098609">
    <property type="term" value="P:cell-cell adhesion"/>
    <property type="evidence" value="ECO:0007669"/>
    <property type="project" value="TreeGrafter"/>
</dbReference>
<dbReference type="InterPro" id="IPR048286">
    <property type="entry name" value="Integrin_alpha_Ig-like_3"/>
</dbReference>
<evidence type="ECO:0000256" key="9">
    <source>
        <dbReference type="ARBA" id="ARBA00022889"/>
    </source>
</evidence>
<dbReference type="Pfam" id="PF01839">
    <property type="entry name" value="FG-GAP"/>
    <property type="match status" value="3"/>
</dbReference>
<evidence type="ECO:0000256" key="16">
    <source>
        <dbReference type="PROSITE-ProRule" id="PRU00803"/>
    </source>
</evidence>
<feature type="chain" id="PRO_5040538007" description="Integrin alpha-2 domain-containing protein" evidence="17">
    <location>
        <begin position="23"/>
        <end position="1107"/>
    </location>
</feature>
<evidence type="ECO:0000256" key="12">
    <source>
        <dbReference type="ARBA" id="ARBA00023136"/>
    </source>
</evidence>
<dbReference type="Gene3D" id="2.130.10.130">
    <property type="entry name" value="Integrin alpha, N-terminal"/>
    <property type="match status" value="1"/>
</dbReference>
<dbReference type="GO" id="GO:0046872">
    <property type="term" value="F:metal ion binding"/>
    <property type="evidence" value="ECO:0007669"/>
    <property type="project" value="UniProtKB-KW"/>
</dbReference>
<dbReference type="Gene3D" id="2.60.40.1460">
    <property type="entry name" value="Integrin domains. Chain A, domain 2"/>
    <property type="match status" value="1"/>
</dbReference>
<keyword evidence="7" id="KW-0677">Repeat</keyword>
<dbReference type="InterPro" id="IPR018184">
    <property type="entry name" value="Integrin_alpha_C_CS"/>
</dbReference>
<dbReference type="Pfam" id="PF08441">
    <property type="entry name" value="Integrin_A_Ig_1"/>
    <property type="match status" value="1"/>
</dbReference>
<organism evidence="22 23">
    <name type="scientific">Synaphobranchus kaupii</name>
    <name type="common">Kaup's arrowtooth eel</name>
    <dbReference type="NCBI Taxonomy" id="118154"/>
    <lineage>
        <taxon>Eukaryota</taxon>
        <taxon>Metazoa</taxon>
        <taxon>Chordata</taxon>
        <taxon>Craniata</taxon>
        <taxon>Vertebrata</taxon>
        <taxon>Euteleostomi</taxon>
        <taxon>Actinopterygii</taxon>
        <taxon>Neopterygii</taxon>
        <taxon>Teleostei</taxon>
        <taxon>Anguilliformes</taxon>
        <taxon>Synaphobranchidae</taxon>
        <taxon>Synaphobranchus</taxon>
    </lineage>
</organism>
<keyword evidence="14 17" id="KW-0675">Receptor</keyword>
<dbReference type="InterPro" id="IPR032695">
    <property type="entry name" value="Integrin_dom_sf"/>
</dbReference>
<feature type="repeat" description="FG-GAP" evidence="16">
    <location>
        <begin position="27"/>
        <end position="89"/>
    </location>
</feature>
<evidence type="ECO:0000259" key="19">
    <source>
        <dbReference type="Pfam" id="PF08441"/>
    </source>
</evidence>
<feature type="signal peptide" evidence="17">
    <location>
        <begin position="1"/>
        <end position="22"/>
    </location>
</feature>
<dbReference type="GO" id="GO:0007160">
    <property type="term" value="P:cell-matrix adhesion"/>
    <property type="evidence" value="ECO:0007669"/>
    <property type="project" value="TreeGrafter"/>
</dbReference>
<dbReference type="PANTHER" id="PTHR23220">
    <property type="entry name" value="INTEGRIN ALPHA"/>
    <property type="match status" value="1"/>
</dbReference>
<dbReference type="InterPro" id="IPR013649">
    <property type="entry name" value="Integrin_alpha_Ig-like_1"/>
</dbReference>
<keyword evidence="13" id="KW-1015">Disulfide bond</keyword>
<feature type="domain" description="Integrin alpha first immunoglubulin-like" evidence="19">
    <location>
        <begin position="462"/>
        <end position="619"/>
    </location>
</feature>
<evidence type="ECO:0000313" key="22">
    <source>
        <dbReference type="EMBL" id="KAJ8352011.1"/>
    </source>
</evidence>
<dbReference type="InterPro" id="IPR013517">
    <property type="entry name" value="FG-GAP"/>
</dbReference>
<keyword evidence="12 17" id="KW-0472">Membrane</keyword>
<evidence type="ECO:0000256" key="14">
    <source>
        <dbReference type="ARBA" id="ARBA00023170"/>
    </source>
</evidence>
<keyword evidence="9 17" id="KW-0130">Cell adhesion</keyword>
<evidence type="ECO:0000256" key="15">
    <source>
        <dbReference type="ARBA" id="ARBA00023180"/>
    </source>
</evidence>